<evidence type="ECO:0000313" key="3">
    <source>
        <dbReference type="Proteomes" id="UP000070501"/>
    </source>
</evidence>
<evidence type="ECO:0000313" key="2">
    <source>
        <dbReference type="EMBL" id="KXJ87499.1"/>
    </source>
</evidence>
<dbReference type="InterPro" id="IPR036291">
    <property type="entry name" value="NAD(P)-bd_dom_sf"/>
</dbReference>
<keyword evidence="1" id="KW-1133">Transmembrane helix</keyword>
<dbReference type="SUPFAM" id="SSF51735">
    <property type="entry name" value="NAD(P)-binding Rossmann-fold domains"/>
    <property type="match status" value="1"/>
</dbReference>
<keyword evidence="1" id="KW-0812">Transmembrane</keyword>
<evidence type="ECO:0008006" key="4">
    <source>
        <dbReference type="Google" id="ProtNLM"/>
    </source>
</evidence>
<keyword evidence="1" id="KW-0472">Membrane</keyword>
<feature type="transmembrane region" description="Helical" evidence="1">
    <location>
        <begin position="6"/>
        <end position="24"/>
    </location>
</feature>
<reference evidence="3" key="1">
    <citation type="submission" date="2016-02" db="EMBL/GenBank/DDBJ databases">
        <title>Draft genome sequence of Microdochium bolleyi, a fungal endophyte of beachgrass.</title>
        <authorList>
            <consortium name="DOE Joint Genome Institute"/>
            <person name="David A.S."/>
            <person name="May G."/>
            <person name="Haridas S."/>
            <person name="Lim J."/>
            <person name="Wang M."/>
            <person name="Labutti K."/>
            <person name="Lipzen A."/>
            <person name="Barry K."/>
            <person name="Grigoriev I.V."/>
        </authorList>
    </citation>
    <scope>NUCLEOTIDE SEQUENCE [LARGE SCALE GENOMIC DNA]</scope>
    <source>
        <strain evidence="3">J235TASD1</strain>
    </source>
</reference>
<dbReference type="Gene3D" id="3.40.50.720">
    <property type="entry name" value="NAD(P)-binding Rossmann-like Domain"/>
    <property type="match status" value="1"/>
</dbReference>
<organism evidence="2 3">
    <name type="scientific">Microdochium bolleyi</name>
    <dbReference type="NCBI Taxonomy" id="196109"/>
    <lineage>
        <taxon>Eukaryota</taxon>
        <taxon>Fungi</taxon>
        <taxon>Dikarya</taxon>
        <taxon>Ascomycota</taxon>
        <taxon>Pezizomycotina</taxon>
        <taxon>Sordariomycetes</taxon>
        <taxon>Xylariomycetidae</taxon>
        <taxon>Xylariales</taxon>
        <taxon>Microdochiaceae</taxon>
        <taxon>Microdochium</taxon>
    </lineage>
</organism>
<sequence>MSTEAVLIFGASGNIGVAAVIAALRSGRHAIAVVRSENSADSLRTTAAGLISRDKLDRLTVLVADLSTVQGYKDVVARAIQSGGKGSHGFQHVWSSMGGDYLETPLLELERDFMRDMLIRNFEPNLLAYQATMPHLLSLPADADATYTMCTGSQGIIGERAQPAMIQGALFSMATVACRDNEATNVRFNEVYLAYRVQIDASENPYGIPDIMSSSDFGKAYEQILDGDGKGTMSCRMLVEEHADIDKVRFEKKPPNVRHSG</sequence>
<proteinExistence type="predicted"/>
<dbReference type="InParanoid" id="A0A136IRX7"/>
<dbReference type="Proteomes" id="UP000070501">
    <property type="component" value="Unassembled WGS sequence"/>
</dbReference>
<dbReference type="OrthoDB" id="10254221at2759"/>
<gene>
    <name evidence="2" type="ORF">Micbo1qcDRAFT_197818</name>
</gene>
<name>A0A136IRX7_9PEZI</name>
<dbReference type="AlphaFoldDB" id="A0A136IRX7"/>
<dbReference type="EMBL" id="KQ964262">
    <property type="protein sequence ID" value="KXJ87499.1"/>
    <property type="molecule type" value="Genomic_DNA"/>
</dbReference>
<dbReference type="STRING" id="196109.A0A136IRX7"/>
<protein>
    <recommendedName>
        <fullName evidence="4">Short-chain dehydrogenases/reductase</fullName>
    </recommendedName>
</protein>
<keyword evidence="3" id="KW-1185">Reference proteome</keyword>
<evidence type="ECO:0000256" key="1">
    <source>
        <dbReference type="SAM" id="Phobius"/>
    </source>
</evidence>
<accession>A0A136IRX7</accession>